<reference evidence="1" key="1">
    <citation type="journal article" date="2021" name="Proc. Natl. Acad. Sci. U.S.A.">
        <title>A Catalog of Tens of Thousands of Viruses from Human Metagenomes Reveals Hidden Associations with Chronic Diseases.</title>
        <authorList>
            <person name="Tisza M.J."/>
            <person name="Buck C.B."/>
        </authorList>
    </citation>
    <scope>NUCLEOTIDE SEQUENCE</scope>
    <source>
        <strain evidence="1">CtHGG8</strain>
    </source>
</reference>
<organism evidence="1">
    <name type="scientific">Siphoviridae sp. ctHGG8</name>
    <dbReference type="NCBI Taxonomy" id="2826230"/>
    <lineage>
        <taxon>Viruses</taxon>
        <taxon>Duplodnaviria</taxon>
        <taxon>Heunggongvirae</taxon>
        <taxon>Uroviricota</taxon>
        <taxon>Caudoviricetes</taxon>
    </lineage>
</organism>
<accession>A0A8S5N6J2</accession>
<dbReference type="EMBL" id="BK015071">
    <property type="protein sequence ID" value="DAD89890.1"/>
    <property type="molecule type" value="Genomic_DNA"/>
</dbReference>
<proteinExistence type="predicted"/>
<sequence>MKKIMFSDEFGLTQAVLDGRKTMTRRIIEIDECVRFPIIRFRPLENWEKKVVNPNYVFNGHVYAVYNELDLLCHLVKPRYEIGEVVAIAQSYSDCGNMPDYELDEDGYPIMPKNSGFFNKMFVKADLMPHHIKITGIKVERLQDISDEDCLKEGIVRQEVISDESPLIYAYDAFLNGENGYFASQWFKNPKEAFAVLIDKVSGKGVFQSNPYVFAYEFRLTE</sequence>
<evidence type="ECO:0000313" key="1">
    <source>
        <dbReference type="EMBL" id="DAD89890.1"/>
    </source>
</evidence>
<name>A0A8S5N6J2_9CAUD</name>
<protein>
    <submittedName>
        <fullName evidence="1">ASCH domain protein</fullName>
    </submittedName>
</protein>